<proteinExistence type="predicted"/>
<dbReference type="Pfam" id="PF06223">
    <property type="entry name" value="Phage_tail_T"/>
    <property type="match status" value="1"/>
</dbReference>
<dbReference type="STRING" id="1777141.AWB80_03570"/>
<name>A0A158BI76_9BURK</name>
<accession>A0A158BI76</accession>
<reference evidence="2" key="1">
    <citation type="submission" date="2016-01" db="EMBL/GenBank/DDBJ databases">
        <authorList>
            <person name="Peeters C."/>
        </authorList>
    </citation>
    <scope>NUCLEOTIDE SEQUENCE [LARGE SCALE GENOMIC DNA]</scope>
    <source>
        <strain evidence="2">LMG 29323</strain>
    </source>
</reference>
<comment type="caution">
    <text evidence="2">The sequence shown here is derived from an EMBL/GenBank/DDBJ whole genome shotgun (WGS) entry which is preliminary data.</text>
</comment>
<dbReference type="InterPro" id="IPR009350">
    <property type="entry name" value="Phage_tail_T"/>
</dbReference>
<dbReference type="RefSeq" id="WP_143328071.1">
    <property type="nucleotide sequence ID" value="NZ_FCOE02000010.1"/>
</dbReference>
<dbReference type="OrthoDB" id="8903788at2"/>
<dbReference type="EMBL" id="FCOE02000010">
    <property type="protein sequence ID" value="SAK69476.1"/>
    <property type="molecule type" value="Genomic_DNA"/>
</dbReference>
<organism evidence="2 3">
    <name type="scientific">Caballeronia pedi</name>
    <dbReference type="NCBI Taxonomy" id="1777141"/>
    <lineage>
        <taxon>Bacteria</taxon>
        <taxon>Pseudomonadati</taxon>
        <taxon>Pseudomonadota</taxon>
        <taxon>Betaproteobacteria</taxon>
        <taxon>Burkholderiales</taxon>
        <taxon>Burkholderiaceae</taxon>
        <taxon>Caballeronia</taxon>
    </lineage>
</organism>
<evidence type="ECO:0000313" key="2">
    <source>
        <dbReference type="EMBL" id="SAK69476.1"/>
    </source>
</evidence>
<sequence>MWMRIASKLGMSVRRAKLEVSSAEYADWVALFEREPWGEHIEDLRVGTLMSLLYNMNRGKNSPALRAAEFTPWSGWSRESLQAPEHVGECERGADEIAACAFGIDLDAIKRSGSGRVVVRKGEVVEP</sequence>
<protein>
    <recommendedName>
        <fullName evidence="1">Minor tail T domain-containing protein</fullName>
    </recommendedName>
</protein>
<evidence type="ECO:0000259" key="1">
    <source>
        <dbReference type="Pfam" id="PF06223"/>
    </source>
</evidence>
<keyword evidence="3" id="KW-1185">Reference proteome</keyword>
<feature type="domain" description="Minor tail T" evidence="1">
    <location>
        <begin position="21"/>
        <end position="79"/>
    </location>
</feature>
<dbReference type="AlphaFoldDB" id="A0A158BI76"/>
<dbReference type="Proteomes" id="UP000054911">
    <property type="component" value="Unassembled WGS sequence"/>
</dbReference>
<evidence type="ECO:0000313" key="3">
    <source>
        <dbReference type="Proteomes" id="UP000054911"/>
    </source>
</evidence>
<gene>
    <name evidence="2" type="ORF">AWB80_03570</name>
</gene>